<gene>
    <name evidence="3" type="ORF">Q8F55_002547</name>
</gene>
<evidence type="ECO:0000313" key="3">
    <source>
        <dbReference type="EMBL" id="KAL1411583.1"/>
    </source>
</evidence>
<evidence type="ECO:0000256" key="1">
    <source>
        <dbReference type="SAM" id="Coils"/>
    </source>
</evidence>
<evidence type="ECO:0000256" key="2">
    <source>
        <dbReference type="SAM" id="MobiDB-lite"/>
    </source>
</evidence>
<feature type="compositionally biased region" description="Pro residues" evidence="2">
    <location>
        <begin position="484"/>
        <end position="500"/>
    </location>
</feature>
<organism evidence="3 4">
    <name type="scientific">Vanrija albida</name>
    <dbReference type="NCBI Taxonomy" id="181172"/>
    <lineage>
        <taxon>Eukaryota</taxon>
        <taxon>Fungi</taxon>
        <taxon>Dikarya</taxon>
        <taxon>Basidiomycota</taxon>
        <taxon>Agaricomycotina</taxon>
        <taxon>Tremellomycetes</taxon>
        <taxon>Trichosporonales</taxon>
        <taxon>Trichosporonaceae</taxon>
        <taxon>Vanrija</taxon>
    </lineage>
</organism>
<feature type="region of interest" description="Disordered" evidence="2">
    <location>
        <begin position="785"/>
        <end position="856"/>
    </location>
</feature>
<feature type="compositionally biased region" description="Basic and acidic residues" evidence="2">
    <location>
        <begin position="1"/>
        <end position="11"/>
    </location>
</feature>
<evidence type="ECO:0000313" key="4">
    <source>
        <dbReference type="Proteomes" id="UP001565368"/>
    </source>
</evidence>
<feature type="compositionally biased region" description="Low complexity" evidence="2">
    <location>
        <begin position="679"/>
        <end position="696"/>
    </location>
</feature>
<dbReference type="PANTHER" id="PTHR38120:SF1">
    <property type="entry name" value="M PROTEIN, SEROTYPE 2.1"/>
    <property type="match status" value="1"/>
</dbReference>
<protein>
    <submittedName>
        <fullName evidence="3">Uncharacterized protein</fullName>
    </submittedName>
</protein>
<sequence>MPPKAHLEKQFPSRTPRSRPASGLAAAANDVSTPPPAGTSGSGIRLGLAALPSDASPLGVSRPAAPSRVKKRISATPSPRPSPSHTSLQSLSNETSRAATPERYTGTITDRTEEELGLASRQALQDALRREWLGREKFIARIDELDTIQQTQEDKLTDGAKAFENVQGKFESALNEQAVLEAELEAANDLIDRLRHSGTEAERQLRQSQRRYADQEKAFEAERSVHLAEQQHLHQRIKSLSAERSARPNTDDAHAALQEELVTITASHQTLVQQLTTLADELHEIKADNAKLVEENESWQLLIEERTLAGTMRGGLLPATTEGANGGSNNTTAPSSIRIKEPNALETLEEQLEMDELHSELEQQQSIFDESDRVLTAELQRVSSGGSFLSASPNNGGSLAAELGSIPSFAELDTLRTENKTLKESNKALALYCSKILDRILASEGYEHVLSTDYRTRRGLRPTSTSSKPKLNIEELAKTMETNGPPPVPELPPRPAPPAPAASKPRPQSMLLPRSTSSTNVTARSAGDVSPPKKDDDKRARRGFSIDFRSLGFGPAEKPEPKPVLKPLQLASRAAPAAHKDAPNPRNSTSSMPPPPLPSPSVSVARKLDPTEEDEEDLKERHRMQAALKLMGIDPNANNGTIPPPPSQVLADNASAKDVEAATPSSSGAGSWFSRRLSRQPTATTTSASAQNAPASESAPVPSDRSERGRSTPLARLSVVLSANDVAAITGGLQLSDVHPDMDEGEAAAAALRAYDAREREQARLLAEGKSQAAYTSPSKVLRPSITRSNSTISTGSSDVGGTVARNSFSSDVRNSFSSEPRSYTNGASKHQPRASVSTLWSMGSSTTEAEHLIEA</sequence>
<keyword evidence="4" id="KW-1185">Reference proteome</keyword>
<comment type="caution">
    <text evidence="3">The sequence shown here is derived from an EMBL/GenBank/DDBJ whole genome shotgun (WGS) entry which is preliminary data.</text>
</comment>
<accession>A0ABR3QA73</accession>
<dbReference type="EMBL" id="JBBXJM010000002">
    <property type="protein sequence ID" value="KAL1411583.1"/>
    <property type="molecule type" value="Genomic_DNA"/>
</dbReference>
<feature type="region of interest" description="Disordered" evidence="2">
    <location>
        <begin position="480"/>
        <end position="713"/>
    </location>
</feature>
<feature type="region of interest" description="Disordered" evidence="2">
    <location>
        <begin position="1"/>
        <end position="108"/>
    </location>
</feature>
<reference evidence="3 4" key="1">
    <citation type="submission" date="2023-08" db="EMBL/GenBank/DDBJ databases">
        <title>Annotated Genome Sequence of Vanrija albida AlHP1.</title>
        <authorList>
            <person name="Herzog R."/>
        </authorList>
    </citation>
    <scope>NUCLEOTIDE SEQUENCE [LARGE SCALE GENOMIC DNA]</scope>
    <source>
        <strain evidence="3 4">AlHP1</strain>
    </source>
</reference>
<feature type="coiled-coil region" evidence="1">
    <location>
        <begin position="170"/>
        <end position="218"/>
    </location>
</feature>
<feature type="compositionally biased region" description="Polar residues" evidence="2">
    <location>
        <begin position="88"/>
        <end position="98"/>
    </location>
</feature>
<feature type="compositionally biased region" description="Low complexity" evidence="2">
    <location>
        <begin position="806"/>
        <end position="819"/>
    </location>
</feature>
<name>A0ABR3QA73_9TREE</name>
<proteinExistence type="predicted"/>
<keyword evidence="1" id="KW-0175">Coiled coil</keyword>
<dbReference type="PANTHER" id="PTHR38120">
    <property type="entry name" value="EXPRESSED PROTEIN"/>
    <property type="match status" value="1"/>
</dbReference>
<feature type="compositionally biased region" description="Polar residues" evidence="2">
    <location>
        <begin position="820"/>
        <end position="848"/>
    </location>
</feature>
<dbReference type="GeneID" id="95983590"/>
<feature type="compositionally biased region" description="Polar residues" evidence="2">
    <location>
        <begin position="514"/>
        <end position="523"/>
    </location>
</feature>
<dbReference type="Proteomes" id="UP001565368">
    <property type="component" value="Unassembled WGS sequence"/>
</dbReference>
<feature type="compositionally biased region" description="Polar residues" evidence="2">
    <location>
        <begin position="786"/>
        <end position="800"/>
    </location>
</feature>
<dbReference type="RefSeq" id="XP_069211527.1">
    <property type="nucleotide sequence ID" value="XM_069351141.1"/>
</dbReference>